<feature type="domain" description="Farnesoic acid O-methyl transferase" evidence="1">
    <location>
        <begin position="8"/>
        <end position="136"/>
    </location>
</feature>
<protein>
    <submittedName>
        <fullName evidence="2">C3 and PZP-like alpha-2-macroglobulin domain-containing protein 8</fullName>
    </submittedName>
</protein>
<dbReference type="Proteomes" id="UP000250275">
    <property type="component" value="Unassembled WGS sequence"/>
</dbReference>
<dbReference type="PANTHER" id="PTHR31649">
    <property type="entry name" value="AGAP009604-PA"/>
    <property type="match status" value="1"/>
</dbReference>
<evidence type="ECO:0000313" key="3">
    <source>
        <dbReference type="Proteomes" id="UP000250275"/>
    </source>
</evidence>
<organism evidence="2 3">
    <name type="scientific">Eufriesea mexicana</name>
    <dbReference type="NCBI Taxonomy" id="516756"/>
    <lineage>
        <taxon>Eukaryota</taxon>
        <taxon>Metazoa</taxon>
        <taxon>Ecdysozoa</taxon>
        <taxon>Arthropoda</taxon>
        <taxon>Hexapoda</taxon>
        <taxon>Insecta</taxon>
        <taxon>Pterygota</taxon>
        <taxon>Neoptera</taxon>
        <taxon>Endopterygota</taxon>
        <taxon>Hymenoptera</taxon>
        <taxon>Apocrita</taxon>
        <taxon>Aculeata</taxon>
        <taxon>Apoidea</taxon>
        <taxon>Anthophila</taxon>
        <taxon>Apidae</taxon>
        <taxon>Eufriesea</taxon>
    </lineage>
</organism>
<dbReference type="SMART" id="SM00696">
    <property type="entry name" value="DM9"/>
    <property type="match status" value="2"/>
</dbReference>
<dbReference type="OrthoDB" id="2142040at2759"/>
<accession>A0A310SE00</accession>
<sequence length="289" mass="32760">VKIITPDSLEYRYFPITKSRLRLSIQAAHDARISLRTHLGGDSNVYEIIIGGWENTMSVIKRNNQEQDIAEAETRNILGAQQMCNIYIQWFCDGTLNVGHQNGEVFLSYKDRNPFVINYIGVSTVWGATGEFLIEESPCTSTVIRQQLIDTSHFWIDYNESYGLPQNAVMASEDGLYIGRTHYRDSLVPGGIRNNVCTITWGGTSHDMKDFQVLCGEEVNWVKSWEGSVPLYALPAGESEDGYALFIGRVLHEGVYHVGKIQPNHQICYIPIDGFEEPYIDYETLVVYD</sequence>
<feature type="non-terminal residue" evidence="2">
    <location>
        <position position="289"/>
    </location>
</feature>
<reference evidence="2 3" key="1">
    <citation type="submission" date="2015-07" db="EMBL/GenBank/DDBJ databases">
        <title>The genome of Eufriesea mexicana.</title>
        <authorList>
            <person name="Pan H."/>
            <person name="Kapheim K."/>
        </authorList>
    </citation>
    <scope>NUCLEOTIDE SEQUENCE [LARGE SCALE GENOMIC DNA]</scope>
    <source>
        <strain evidence="2">0111107269</strain>
        <tissue evidence="2">Whole body</tissue>
    </source>
</reference>
<dbReference type="Pfam" id="PF12248">
    <property type="entry name" value="Methyltransf_FA"/>
    <property type="match status" value="1"/>
</dbReference>
<dbReference type="AlphaFoldDB" id="A0A310SE00"/>
<dbReference type="InterPro" id="IPR006616">
    <property type="entry name" value="DM9_repeat"/>
</dbReference>
<proteinExistence type="predicted"/>
<feature type="non-terminal residue" evidence="2">
    <location>
        <position position="1"/>
    </location>
</feature>
<gene>
    <name evidence="2" type="ORF">WN48_10625</name>
</gene>
<evidence type="ECO:0000259" key="1">
    <source>
        <dbReference type="Pfam" id="PF12248"/>
    </source>
</evidence>
<dbReference type="InterPro" id="IPR022041">
    <property type="entry name" value="Methyltransf_FA"/>
</dbReference>
<dbReference type="PANTHER" id="PTHR31649:SF1">
    <property type="entry name" value="FARNESOIC ACID O-METHYL TRANSFERASE DOMAIN-CONTAINING PROTEIN"/>
    <property type="match status" value="1"/>
</dbReference>
<name>A0A310SE00_9HYME</name>
<dbReference type="EMBL" id="KQ768090">
    <property type="protein sequence ID" value="OAD53206.1"/>
    <property type="molecule type" value="Genomic_DNA"/>
</dbReference>
<dbReference type="Pfam" id="PF11901">
    <property type="entry name" value="DM9"/>
    <property type="match status" value="1"/>
</dbReference>
<evidence type="ECO:0000313" key="2">
    <source>
        <dbReference type="EMBL" id="OAD53206.1"/>
    </source>
</evidence>
<keyword evidence="3" id="KW-1185">Reference proteome</keyword>